<evidence type="ECO:0008006" key="4">
    <source>
        <dbReference type="Google" id="ProtNLM"/>
    </source>
</evidence>
<organism evidence="2 3">
    <name type="scientific">Vibrio amylolyticus</name>
    <dbReference type="NCBI Taxonomy" id="2847292"/>
    <lineage>
        <taxon>Bacteria</taxon>
        <taxon>Pseudomonadati</taxon>
        <taxon>Pseudomonadota</taxon>
        <taxon>Gammaproteobacteria</taxon>
        <taxon>Vibrionales</taxon>
        <taxon>Vibrionaceae</taxon>
        <taxon>Vibrio</taxon>
    </lineage>
</organism>
<dbReference type="PROSITE" id="PS51257">
    <property type="entry name" value="PROKAR_LIPOPROTEIN"/>
    <property type="match status" value="1"/>
</dbReference>
<sequence>MNAFKLSALLLSLAALQACSTNSITPEPVEPIKATLEKPETIQPQTFVLRGEVVLGHEVSSIKPCGSNKQLWLALDQTQNPQASQLVRSPYQPLYGEVIGHLVTPNQYGFDSDFDARFVVDQINFLTAENPNRCDQPIKPTRVFGLEPNWSGSFKNNAFIFQRMGFDAQSMKIESSTISVKQREYHLDNGHLLLEESLCNDTMSDSLYGWKANLTIGEQHYQGCATLSNKDATQGWSGVYHATSTQSTNFSVEMALFSDHTATTRYDYNNGEPAIVEAGFWQQLNPDQVQVVMTHHQRQVLRSERIFTRDNTQDTQQLNATHEKIGDVVYPIANGGLTLYSISPAE</sequence>
<evidence type="ECO:0000256" key="1">
    <source>
        <dbReference type="SAM" id="SignalP"/>
    </source>
</evidence>
<evidence type="ECO:0000313" key="3">
    <source>
        <dbReference type="Proteomes" id="UP001139559"/>
    </source>
</evidence>
<feature type="signal peptide" evidence="1">
    <location>
        <begin position="1"/>
        <end position="20"/>
    </location>
</feature>
<comment type="caution">
    <text evidence="2">The sequence shown here is derived from an EMBL/GenBank/DDBJ whole genome shotgun (WGS) entry which is preliminary data.</text>
</comment>
<protein>
    <recommendedName>
        <fullName evidence="4">Lipoprotein</fullName>
    </recommendedName>
</protein>
<name>A0A9X1XUC2_9VIBR</name>
<keyword evidence="1" id="KW-0732">Signal</keyword>
<dbReference type="AlphaFoldDB" id="A0A9X1XUC2"/>
<dbReference type="Proteomes" id="UP001139559">
    <property type="component" value="Unassembled WGS sequence"/>
</dbReference>
<feature type="chain" id="PRO_5040806134" description="Lipoprotein" evidence="1">
    <location>
        <begin position="21"/>
        <end position="346"/>
    </location>
</feature>
<gene>
    <name evidence="2" type="ORF">KP803_20965</name>
</gene>
<accession>A0A9X1XUC2</accession>
<proteinExistence type="predicted"/>
<dbReference type="EMBL" id="JAJHVV010000019">
    <property type="protein sequence ID" value="MCK6265734.1"/>
    <property type="molecule type" value="Genomic_DNA"/>
</dbReference>
<reference evidence="2" key="1">
    <citation type="submission" date="2021-11" db="EMBL/GenBank/DDBJ databases">
        <title>Vibrio ZSDE26 sp. nov. and Vibrio ZSDZ34 sp. nov., isolated from coastal seawater in Qingdao.</title>
        <authorList>
            <person name="Zhang P."/>
        </authorList>
    </citation>
    <scope>NUCLEOTIDE SEQUENCE</scope>
    <source>
        <strain evidence="2">ZSDE26</strain>
    </source>
</reference>
<dbReference type="RefSeq" id="WP_248010799.1">
    <property type="nucleotide sequence ID" value="NZ_JAJHVV010000019.1"/>
</dbReference>
<evidence type="ECO:0000313" key="2">
    <source>
        <dbReference type="EMBL" id="MCK6265734.1"/>
    </source>
</evidence>
<keyword evidence="3" id="KW-1185">Reference proteome</keyword>